<name>A0AA43MAL0_9BURK</name>
<sequence length="35" mass="4084">MTQLLNMFNQIFSDSKVAKAKQARHYDFDGAYRGM</sequence>
<keyword evidence="2" id="KW-1185">Reference proteome</keyword>
<dbReference type="Proteomes" id="UP001161160">
    <property type="component" value="Unassembled WGS sequence"/>
</dbReference>
<gene>
    <name evidence="1" type="ORF">M2127_001714</name>
</gene>
<comment type="caution">
    <text evidence="1">The sequence shown here is derived from an EMBL/GenBank/DDBJ whole genome shotgun (WGS) entry which is preliminary data.</text>
</comment>
<evidence type="ECO:0000313" key="1">
    <source>
        <dbReference type="EMBL" id="MDH6504394.1"/>
    </source>
</evidence>
<dbReference type="EMBL" id="JARXYA010000008">
    <property type="protein sequence ID" value="MDH6504394.1"/>
    <property type="molecule type" value="Genomic_DNA"/>
</dbReference>
<reference evidence="1" key="1">
    <citation type="submission" date="2023-04" db="EMBL/GenBank/DDBJ databases">
        <title>Genome Encyclopedia of Bacteria and Archaea VI: Functional Genomics of Type Strains.</title>
        <authorList>
            <person name="Whitman W."/>
        </authorList>
    </citation>
    <scope>NUCLEOTIDE SEQUENCE</scope>
    <source>
        <strain evidence="1">Enz.4-51</strain>
    </source>
</reference>
<proteinExistence type="predicted"/>
<organism evidence="1 2">
    <name type="scientific">Polynucleobacter sphagniphilus</name>
    <dbReference type="NCBI Taxonomy" id="1743169"/>
    <lineage>
        <taxon>Bacteria</taxon>
        <taxon>Pseudomonadati</taxon>
        <taxon>Pseudomonadota</taxon>
        <taxon>Betaproteobacteria</taxon>
        <taxon>Burkholderiales</taxon>
        <taxon>Burkholderiaceae</taxon>
        <taxon>Polynucleobacter</taxon>
    </lineage>
</organism>
<evidence type="ECO:0000313" key="2">
    <source>
        <dbReference type="Proteomes" id="UP001161160"/>
    </source>
</evidence>
<protein>
    <submittedName>
        <fullName evidence="1">Uncharacterized protein</fullName>
    </submittedName>
</protein>
<dbReference type="AlphaFoldDB" id="A0AA43MAL0"/>
<accession>A0AA43MAL0</accession>